<dbReference type="AlphaFoldDB" id="A0AAE5GMY7"/>
<dbReference type="Gene3D" id="3.30.1150.10">
    <property type="match status" value="1"/>
</dbReference>
<organism evidence="6 7">
    <name type="scientific">Vibrio tubiashii</name>
    <dbReference type="NCBI Taxonomy" id="29498"/>
    <lineage>
        <taxon>Bacteria</taxon>
        <taxon>Pseudomonadati</taxon>
        <taxon>Pseudomonadota</taxon>
        <taxon>Gammaproteobacteria</taxon>
        <taxon>Vibrionales</taxon>
        <taxon>Vibrionaceae</taxon>
        <taxon>Vibrio</taxon>
        <taxon>Vibrio oreintalis group</taxon>
    </lineage>
</organism>
<comment type="caution">
    <text evidence="6">The sequence shown here is derived from an EMBL/GenBank/DDBJ whole genome shotgun (WGS) entry which is preliminary data.</text>
</comment>
<dbReference type="EMBL" id="VTXO01000001">
    <property type="protein sequence ID" value="NOI79720.1"/>
    <property type="molecule type" value="Genomic_DNA"/>
</dbReference>
<evidence type="ECO:0000256" key="4">
    <source>
        <dbReference type="ARBA" id="ARBA00023136"/>
    </source>
</evidence>
<evidence type="ECO:0000313" key="6">
    <source>
        <dbReference type="EMBL" id="NOI79720.1"/>
    </source>
</evidence>
<dbReference type="InterPro" id="IPR037682">
    <property type="entry name" value="TonB_C"/>
</dbReference>
<keyword evidence="3" id="KW-1133">Transmembrane helix</keyword>
<dbReference type="Proteomes" id="UP000572722">
    <property type="component" value="Unassembled WGS sequence"/>
</dbReference>
<dbReference type="NCBIfam" id="TIGR01352">
    <property type="entry name" value="tonB_Cterm"/>
    <property type="match status" value="1"/>
</dbReference>
<dbReference type="SUPFAM" id="SSF74653">
    <property type="entry name" value="TolA/TonB C-terminal domain"/>
    <property type="match status" value="1"/>
</dbReference>
<evidence type="ECO:0000259" key="5">
    <source>
        <dbReference type="PROSITE" id="PS52015"/>
    </source>
</evidence>
<evidence type="ECO:0000256" key="2">
    <source>
        <dbReference type="ARBA" id="ARBA00022692"/>
    </source>
</evidence>
<protein>
    <submittedName>
        <fullName evidence="6">Energy transducer TonB</fullName>
    </submittedName>
</protein>
<feature type="domain" description="TonB C-terminal" evidence="5">
    <location>
        <begin position="43"/>
        <end position="132"/>
    </location>
</feature>
<proteinExistence type="predicted"/>
<accession>A0AAE5GMY7</accession>
<dbReference type="GO" id="GO:0055085">
    <property type="term" value="P:transmembrane transport"/>
    <property type="evidence" value="ECO:0007669"/>
    <property type="project" value="InterPro"/>
</dbReference>
<dbReference type="InterPro" id="IPR006260">
    <property type="entry name" value="TonB/TolA_C"/>
</dbReference>
<dbReference type="PROSITE" id="PS52015">
    <property type="entry name" value="TONB_CTD"/>
    <property type="match status" value="1"/>
</dbReference>
<sequence length="132" mass="14558">MGLIVLNMKSIYQSILIRMLFLLWSLLAVGCTTATHTTAAVGFDQQEYIKRLSSNLYYPQEARSLSLEGTAMIQTDINQKGSVIGLTILESSGHTILDTAATKTILATKFPKHTAPHPITVVFPMAYQLEDK</sequence>
<evidence type="ECO:0000256" key="1">
    <source>
        <dbReference type="ARBA" id="ARBA00004167"/>
    </source>
</evidence>
<keyword evidence="4" id="KW-0472">Membrane</keyword>
<dbReference type="GO" id="GO:0016020">
    <property type="term" value="C:membrane"/>
    <property type="evidence" value="ECO:0007669"/>
    <property type="project" value="UniProtKB-SubCell"/>
</dbReference>
<gene>
    <name evidence="6" type="ORF">F0237_03510</name>
</gene>
<evidence type="ECO:0000256" key="3">
    <source>
        <dbReference type="ARBA" id="ARBA00022989"/>
    </source>
</evidence>
<dbReference type="Pfam" id="PF03544">
    <property type="entry name" value="TonB_C"/>
    <property type="match status" value="1"/>
</dbReference>
<evidence type="ECO:0000313" key="7">
    <source>
        <dbReference type="Proteomes" id="UP000572722"/>
    </source>
</evidence>
<keyword evidence="2" id="KW-0812">Transmembrane</keyword>
<name>A0AAE5GMY7_9VIBR</name>
<comment type="subcellular location">
    <subcellularLocation>
        <location evidence="1">Membrane</location>
        <topology evidence="1">Single-pass membrane protein</topology>
    </subcellularLocation>
</comment>
<reference evidence="6 7" key="1">
    <citation type="submission" date="2019-08" db="EMBL/GenBank/DDBJ databases">
        <title>Draft genome sequencing and comparative genomics of hatchery-associated Vibrios.</title>
        <authorList>
            <person name="Kehlet-Delgado H."/>
            <person name="Mueller R.S."/>
        </authorList>
    </citation>
    <scope>NUCLEOTIDE SEQUENCE [LARGE SCALE GENOMIC DNA]</scope>
    <source>
        <strain evidence="6 7">01-65-5-1</strain>
    </source>
</reference>